<reference evidence="2" key="1">
    <citation type="submission" date="2023-03" db="EMBL/GenBank/DDBJ databases">
        <title>Complete genome of Cladonia borealis.</title>
        <authorList>
            <person name="Park H."/>
        </authorList>
    </citation>
    <scope>NUCLEOTIDE SEQUENCE</scope>
    <source>
        <strain evidence="2">ANT050790</strain>
    </source>
</reference>
<feature type="region of interest" description="Disordered" evidence="1">
    <location>
        <begin position="158"/>
        <end position="179"/>
    </location>
</feature>
<keyword evidence="3" id="KW-1185">Reference proteome</keyword>
<dbReference type="EMBL" id="JAFEKC020000003">
    <property type="protein sequence ID" value="KAK0515790.1"/>
    <property type="molecule type" value="Genomic_DNA"/>
</dbReference>
<protein>
    <submittedName>
        <fullName evidence="2">Uncharacterized protein</fullName>
    </submittedName>
</protein>
<gene>
    <name evidence="2" type="ORF">JMJ35_001824</name>
</gene>
<comment type="caution">
    <text evidence="2">The sequence shown here is derived from an EMBL/GenBank/DDBJ whole genome shotgun (WGS) entry which is preliminary data.</text>
</comment>
<accession>A0AA39V9K0</accession>
<organism evidence="2 3">
    <name type="scientific">Cladonia borealis</name>
    <dbReference type="NCBI Taxonomy" id="184061"/>
    <lineage>
        <taxon>Eukaryota</taxon>
        <taxon>Fungi</taxon>
        <taxon>Dikarya</taxon>
        <taxon>Ascomycota</taxon>
        <taxon>Pezizomycotina</taxon>
        <taxon>Lecanoromycetes</taxon>
        <taxon>OSLEUM clade</taxon>
        <taxon>Lecanoromycetidae</taxon>
        <taxon>Lecanorales</taxon>
        <taxon>Lecanorineae</taxon>
        <taxon>Cladoniaceae</taxon>
        <taxon>Cladonia</taxon>
    </lineage>
</organism>
<proteinExistence type="predicted"/>
<feature type="region of interest" description="Disordered" evidence="1">
    <location>
        <begin position="200"/>
        <end position="225"/>
    </location>
</feature>
<dbReference type="Proteomes" id="UP001166286">
    <property type="component" value="Unassembled WGS sequence"/>
</dbReference>
<sequence length="315" mass="35136">MTPDKNKKPLPSSTSRAFPEHPKTTVQWKIALRRIKVLYLGGHWQQCSARCDQLLRDENATLNHLHATYIHFYSALSSEALARHTSDLSPAKIHTLTEAQVSYQAAAATLPLPSSIASLPSSCPSDHESAFINTSSASEESAILDYYKFSINPLIKRPPSPSSPSSSSTIHHTKTPPPLTVFENRKSISFTDARTGNVLTLDQWPAPPDTPPFTPPPRSTSLLATPHTKDPYALARAYERYNEHLYSFAEMLARHIQTIGGLIRATREAQARGRKGEEMGDLKARIRRLREAGWRRERFSPGRYQDLCDVALGDL</sequence>
<evidence type="ECO:0000313" key="3">
    <source>
        <dbReference type="Proteomes" id="UP001166286"/>
    </source>
</evidence>
<name>A0AA39V9K0_9LECA</name>
<dbReference type="AlphaFoldDB" id="A0AA39V9K0"/>
<evidence type="ECO:0000256" key="1">
    <source>
        <dbReference type="SAM" id="MobiDB-lite"/>
    </source>
</evidence>
<evidence type="ECO:0000313" key="2">
    <source>
        <dbReference type="EMBL" id="KAK0515790.1"/>
    </source>
</evidence>
<feature type="compositionally biased region" description="Pro residues" evidence="1">
    <location>
        <begin position="205"/>
        <end position="218"/>
    </location>
</feature>